<dbReference type="Proteomes" id="UP000000437">
    <property type="component" value="Chromosome 3"/>
</dbReference>
<evidence type="ECO:0000313" key="1">
    <source>
        <dbReference type="Proteomes" id="UP000000437"/>
    </source>
</evidence>
<protein>
    <submittedName>
        <fullName evidence="2">Uncharacterized protein</fullName>
    </submittedName>
</protein>
<dbReference type="RefSeq" id="XP_073801046.1">
    <property type="nucleotide sequence ID" value="XM_073944945.1"/>
</dbReference>
<accession>A0AC58J3K3</accession>
<organism evidence="1 2">
    <name type="scientific">Danio rerio</name>
    <name type="common">Zebrafish</name>
    <name type="synonym">Brachydanio rerio</name>
    <dbReference type="NCBI Taxonomy" id="7955"/>
    <lineage>
        <taxon>Eukaryota</taxon>
        <taxon>Metazoa</taxon>
        <taxon>Chordata</taxon>
        <taxon>Craniata</taxon>
        <taxon>Vertebrata</taxon>
        <taxon>Euteleostomi</taxon>
        <taxon>Actinopterygii</taxon>
        <taxon>Neopterygii</taxon>
        <taxon>Teleostei</taxon>
        <taxon>Ostariophysi</taxon>
        <taxon>Cypriniformes</taxon>
        <taxon>Danionidae</taxon>
        <taxon>Danioninae</taxon>
        <taxon>Danio</taxon>
    </lineage>
</organism>
<sequence>MLCYLPSLLLMWTCLCDSVCLMVSQVHAHIFYDGQPHVRNCLTRGDCCPPGEGCNRAGPYNQEEEWVLQLILYRAQKEWWVKTSARSVQTKLLFTQDAVQDAYASKCILKCAAVDLKEAIFMSPFLRHHPFIRCGFEGRAWQYKVLPVGLFLSLRVFTIRMLNYLDNWLILALSQDQLIMHRDRVLQHLNQLGLWVNREKSKFSPLQSISYVEMELVSITMTVCLTEERARLVLCCLSVLDRNTVFPDVLAHSWPLGMRKYAFPPVSLLAQTLFEVRKEEVQVLLVAPFWFNWTWVSELTLHATVPPWHILLREDLLSQLPGTIWHPWPDLWNLHVWSIEGARKT</sequence>
<name>A0AC58J3K3_DANRE</name>
<reference evidence="2" key="1">
    <citation type="submission" date="2025-08" db="UniProtKB">
        <authorList>
            <consortium name="RefSeq"/>
        </authorList>
    </citation>
    <scope>IDENTIFICATION</scope>
    <source>
        <strain evidence="2">Tuebingen</strain>
        <tissue evidence="2">Fibroblasts and whole tissue</tissue>
    </source>
</reference>
<keyword evidence="1" id="KW-1185">Reference proteome</keyword>
<proteinExistence type="predicted"/>
<evidence type="ECO:0000313" key="2">
    <source>
        <dbReference type="RefSeq" id="XP_073801046.1"/>
    </source>
</evidence>
<gene>
    <name evidence="2" type="primary">LOC141381269</name>
</gene>